<keyword evidence="2" id="KW-1185">Reference proteome</keyword>
<proteinExistence type="predicted"/>
<accession>A0A9P6BX65</accession>
<reference evidence="1" key="1">
    <citation type="submission" date="2020-11" db="EMBL/GenBank/DDBJ databases">
        <authorList>
            <consortium name="DOE Joint Genome Institute"/>
            <person name="Ahrendt S."/>
            <person name="Riley R."/>
            <person name="Andreopoulos W."/>
            <person name="Labutti K."/>
            <person name="Pangilinan J."/>
            <person name="Ruiz-Duenas F.J."/>
            <person name="Barrasa J.M."/>
            <person name="Sanchez-Garcia M."/>
            <person name="Camarero S."/>
            <person name="Miyauchi S."/>
            <person name="Serrano A."/>
            <person name="Linde D."/>
            <person name="Babiker R."/>
            <person name="Drula E."/>
            <person name="Ayuso-Fernandez I."/>
            <person name="Pacheco R."/>
            <person name="Padilla G."/>
            <person name="Ferreira P."/>
            <person name="Barriuso J."/>
            <person name="Kellner H."/>
            <person name="Castanera R."/>
            <person name="Alfaro M."/>
            <person name="Ramirez L."/>
            <person name="Pisabarro A.G."/>
            <person name="Kuo A."/>
            <person name="Tritt A."/>
            <person name="Lipzen A."/>
            <person name="He G."/>
            <person name="Yan M."/>
            <person name="Ng V."/>
            <person name="Cullen D."/>
            <person name="Martin F."/>
            <person name="Rosso M.-N."/>
            <person name="Henrissat B."/>
            <person name="Hibbett D."/>
            <person name="Martinez A.T."/>
            <person name="Grigoriev I.V."/>
        </authorList>
    </citation>
    <scope>NUCLEOTIDE SEQUENCE</scope>
    <source>
        <strain evidence="1">MF-IS2</strain>
    </source>
</reference>
<dbReference type="AlphaFoldDB" id="A0A9P6BX65"/>
<dbReference type="Proteomes" id="UP000807342">
    <property type="component" value="Unassembled WGS sequence"/>
</dbReference>
<dbReference type="OrthoDB" id="5405745at2759"/>
<gene>
    <name evidence="1" type="ORF">P691DRAFT_854560</name>
</gene>
<dbReference type="EMBL" id="MU151917">
    <property type="protein sequence ID" value="KAF9441414.1"/>
    <property type="molecule type" value="Genomic_DNA"/>
</dbReference>
<organism evidence="1 2">
    <name type="scientific">Macrolepiota fuliginosa MF-IS2</name>
    <dbReference type="NCBI Taxonomy" id="1400762"/>
    <lineage>
        <taxon>Eukaryota</taxon>
        <taxon>Fungi</taxon>
        <taxon>Dikarya</taxon>
        <taxon>Basidiomycota</taxon>
        <taxon>Agaricomycotina</taxon>
        <taxon>Agaricomycetes</taxon>
        <taxon>Agaricomycetidae</taxon>
        <taxon>Agaricales</taxon>
        <taxon>Agaricineae</taxon>
        <taxon>Agaricaceae</taxon>
        <taxon>Macrolepiota</taxon>
    </lineage>
</organism>
<evidence type="ECO:0000313" key="2">
    <source>
        <dbReference type="Proteomes" id="UP000807342"/>
    </source>
</evidence>
<evidence type="ECO:0000313" key="1">
    <source>
        <dbReference type="EMBL" id="KAF9441414.1"/>
    </source>
</evidence>
<sequence>MRAQHPHPPFWSTSIFCPLTAQLPSDHVNLPYMSSLHAQLLHTQLLPCIETCTSVDCACPPFLGFWCLSVVFDDVGSCGFGYINGAEGGERGGVAGVAQDCWGNI</sequence>
<name>A0A9P6BX65_9AGAR</name>
<comment type="caution">
    <text evidence="1">The sequence shown here is derived from an EMBL/GenBank/DDBJ whole genome shotgun (WGS) entry which is preliminary data.</text>
</comment>
<protein>
    <submittedName>
        <fullName evidence="1">Uncharacterized protein</fullName>
    </submittedName>
</protein>
<feature type="non-terminal residue" evidence="1">
    <location>
        <position position="105"/>
    </location>
</feature>